<protein>
    <submittedName>
        <fullName evidence="1">Uncharacterized protein</fullName>
    </submittedName>
</protein>
<evidence type="ECO:0000313" key="2">
    <source>
        <dbReference type="Proteomes" id="UP000593564"/>
    </source>
</evidence>
<gene>
    <name evidence="1" type="ORF">HYC85_008685</name>
</gene>
<dbReference type="Proteomes" id="UP000593564">
    <property type="component" value="Unassembled WGS sequence"/>
</dbReference>
<reference evidence="2" key="1">
    <citation type="journal article" date="2020" name="Nat. Commun.">
        <title>Genome assembly of wild tea tree DASZ reveals pedigree and selection history of tea varieties.</title>
        <authorList>
            <person name="Zhang W."/>
            <person name="Zhang Y."/>
            <person name="Qiu H."/>
            <person name="Guo Y."/>
            <person name="Wan H."/>
            <person name="Zhang X."/>
            <person name="Scossa F."/>
            <person name="Alseekh S."/>
            <person name="Zhang Q."/>
            <person name="Wang P."/>
            <person name="Xu L."/>
            <person name="Schmidt M.H."/>
            <person name="Jia X."/>
            <person name="Li D."/>
            <person name="Zhu A."/>
            <person name="Guo F."/>
            <person name="Chen W."/>
            <person name="Ni D."/>
            <person name="Usadel B."/>
            <person name="Fernie A.R."/>
            <person name="Wen W."/>
        </authorList>
    </citation>
    <scope>NUCLEOTIDE SEQUENCE [LARGE SCALE GENOMIC DNA]</scope>
    <source>
        <strain evidence="2">cv. G240</strain>
    </source>
</reference>
<organism evidence="1 2">
    <name type="scientific">Camellia sinensis</name>
    <name type="common">Tea plant</name>
    <name type="synonym">Thea sinensis</name>
    <dbReference type="NCBI Taxonomy" id="4442"/>
    <lineage>
        <taxon>Eukaryota</taxon>
        <taxon>Viridiplantae</taxon>
        <taxon>Streptophyta</taxon>
        <taxon>Embryophyta</taxon>
        <taxon>Tracheophyta</taxon>
        <taxon>Spermatophyta</taxon>
        <taxon>Magnoliopsida</taxon>
        <taxon>eudicotyledons</taxon>
        <taxon>Gunneridae</taxon>
        <taxon>Pentapetalae</taxon>
        <taxon>asterids</taxon>
        <taxon>Ericales</taxon>
        <taxon>Theaceae</taxon>
        <taxon>Camellia</taxon>
    </lineage>
</organism>
<sequence>MYVHTVTLCSSAVDLQITLVRQNRFRCAFLVCAVPLTLSIVPRRFDLPSYLIRNALLPGDFSNKHMLRKFISLTLSLDVGYVMRPVKVWECERAYSKQLKLSWLPEYMFSAE</sequence>
<reference evidence="1 2" key="2">
    <citation type="submission" date="2020-07" db="EMBL/GenBank/DDBJ databases">
        <title>Genome assembly of wild tea tree DASZ reveals pedigree and selection history of tea varieties.</title>
        <authorList>
            <person name="Zhang W."/>
        </authorList>
    </citation>
    <scope>NUCLEOTIDE SEQUENCE [LARGE SCALE GENOMIC DNA]</scope>
    <source>
        <strain evidence="2">cv. G240</strain>
        <tissue evidence="1">Leaf</tissue>
    </source>
</reference>
<keyword evidence="2" id="KW-1185">Reference proteome</keyword>
<proteinExistence type="predicted"/>
<dbReference type="AlphaFoldDB" id="A0A7J7HT45"/>
<evidence type="ECO:0000313" key="1">
    <source>
        <dbReference type="EMBL" id="KAF5955829.1"/>
    </source>
</evidence>
<accession>A0A7J7HT45</accession>
<name>A0A7J7HT45_CAMSI</name>
<dbReference type="EMBL" id="JACBKZ010000003">
    <property type="protein sequence ID" value="KAF5955829.1"/>
    <property type="molecule type" value="Genomic_DNA"/>
</dbReference>
<comment type="caution">
    <text evidence="1">The sequence shown here is derived from an EMBL/GenBank/DDBJ whole genome shotgun (WGS) entry which is preliminary data.</text>
</comment>